<sequence>MMTSISKNEINQEYLDRKIAGLFPDVCVHKGLAAKAGLTGRTIPAFVSDWLVSRYSDGSGSINSDGMQKFVAKYLPDKKQKETLMYDLRNGTPLKILDSFSVKVHPTKGTLQLRIPCLDLNGLVLDSIVDANPLLLMGNVWGSGTLTWMPSQEKVCMMLL</sequence>
<feature type="domain" description="BREX system Lon protease-like BrxL N-terminal" evidence="1">
    <location>
        <begin position="22"/>
        <end position="148"/>
    </location>
</feature>
<name>A0A850TGC6_9BACT</name>
<gene>
    <name evidence="2" type="ORF">HXW94_16455</name>
</gene>
<accession>A0A850TGC6</accession>
<dbReference type="Proteomes" id="UP000553343">
    <property type="component" value="Unassembled WGS sequence"/>
</dbReference>
<comment type="caution">
    <text evidence="2">The sequence shown here is derived from an EMBL/GenBank/DDBJ whole genome shotgun (WGS) entry which is preliminary data.</text>
</comment>
<dbReference type="RefSeq" id="WP_178368011.1">
    <property type="nucleotide sequence ID" value="NZ_JACADJ010000085.1"/>
</dbReference>
<keyword evidence="3" id="KW-1185">Reference proteome</keyword>
<dbReference type="AlphaFoldDB" id="A0A850TGC6"/>
<reference evidence="2 3" key="1">
    <citation type="submission" date="2020-06" db="EMBL/GenBank/DDBJ databases">
        <title>High-quality draft genome of sulfate reducer Desulfobacter latus type strain AcrS2 isolated from marine sediment.</title>
        <authorList>
            <person name="Hoppe M."/>
            <person name="Larsen C.K."/>
            <person name="Marshall I.P.G."/>
            <person name="Schramm A."/>
            <person name="Marietou A.G."/>
        </authorList>
    </citation>
    <scope>NUCLEOTIDE SEQUENCE [LARGE SCALE GENOMIC DNA]</scope>
    <source>
        <strain evidence="2 3">AcRS2</strain>
    </source>
</reference>
<dbReference type="InterPro" id="IPR046838">
    <property type="entry name" value="BrxL_N"/>
</dbReference>
<organism evidence="2 3">
    <name type="scientific">Desulfobacter latus</name>
    <dbReference type="NCBI Taxonomy" id="2292"/>
    <lineage>
        <taxon>Bacteria</taxon>
        <taxon>Pseudomonadati</taxon>
        <taxon>Thermodesulfobacteriota</taxon>
        <taxon>Desulfobacteria</taxon>
        <taxon>Desulfobacterales</taxon>
        <taxon>Desulfobacteraceae</taxon>
        <taxon>Desulfobacter</taxon>
    </lineage>
</organism>
<dbReference type="EMBL" id="JACADJ010000085">
    <property type="protein sequence ID" value="NWH06556.1"/>
    <property type="molecule type" value="Genomic_DNA"/>
</dbReference>
<protein>
    <recommendedName>
        <fullName evidence="1">BREX system Lon protease-like BrxL N-terminal domain-containing protein</fullName>
    </recommendedName>
</protein>
<evidence type="ECO:0000313" key="2">
    <source>
        <dbReference type="EMBL" id="NWH06556.1"/>
    </source>
</evidence>
<proteinExistence type="predicted"/>
<evidence type="ECO:0000259" key="1">
    <source>
        <dbReference type="Pfam" id="PF20442"/>
    </source>
</evidence>
<dbReference type="Pfam" id="PF20442">
    <property type="entry name" value="BrxL_N"/>
    <property type="match status" value="1"/>
</dbReference>
<evidence type="ECO:0000313" key="3">
    <source>
        <dbReference type="Proteomes" id="UP000553343"/>
    </source>
</evidence>